<organism evidence="2 3">
    <name type="scientific">Marinomonas phaeophyticola</name>
    <dbReference type="NCBI Taxonomy" id="3004091"/>
    <lineage>
        <taxon>Bacteria</taxon>
        <taxon>Pseudomonadati</taxon>
        <taxon>Pseudomonadota</taxon>
        <taxon>Gammaproteobacteria</taxon>
        <taxon>Oceanospirillales</taxon>
        <taxon>Oceanospirillaceae</taxon>
        <taxon>Marinomonas</taxon>
    </lineage>
</organism>
<proteinExistence type="predicted"/>
<name>A0ABT4JRS3_9GAMM</name>
<keyword evidence="1" id="KW-0472">Membrane</keyword>
<evidence type="ECO:0000313" key="2">
    <source>
        <dbReference type="EMBL" id="MCZ2720976.1"/>
    </source>
</evidence>
<dbReference type="RefSeq" id="WP_269123292.1">
    <property type="nucleotide sequence ID" value="NZ_JAPUBN010000011.1"/>
</dbReference>
<sequence length="69" mass="7864">MQGRILCDQKHLILCFNRVNYLSIFGFLVTTPLPSFAIFFPVNGALRGFVMGESVDRKVEIYLLISIQL</sequence>
<gene>
    <name evidence="2" type="ORF">O1D97_04765</name>
</gene>
<comment type="caution">
    <text evidence="2">The sequence shown here is derived from an EMBL/GenBank/DDBJ whole genome shotgun (WGS) entry which is preliminary data.</text>
</comment>
<evidence type="ECO:0000256" key="1">
    <source>
        <dbReference type="SAM" id="Phobius"/>
    </source>
</evidence>
<keyword evidence="3" id="KW-1185">Reference proteome</keyword>
<keyword evidence="1" id="KW-1133">Transmembrane helix</keyword>
<reference evidence="2" key="1">
    <citation type="submission" date="2022-12" db="EMBL/GenBank/DDBJ databases">
        <title>Marinomonas 15G1-11 sp. nov, isolated from marine algae.</title>
        <authorList>
            <person name="Butt M."/>
            <person name="Choi D.G."/>
            <person name="Kim J.M."/>
            <person name="Lee J.K."/>
            <person name="Baek J.H."/>
            <person name="Jeon C.O."/>
        </authorList>
    </citation>
    <scope>NUCLEOTIDE SEQUENCE</scope>
    <source>
        <strain evidence="2">15G1-11</strain>
    </source>
</reference>
<feature type="transmembrane region" description="Helical" evidence="1">
    <location>
        <begin position="21"/>
        <end position="42"/>
    </location>
</feature>
<dbReference type="Proteomes" id="UP001149719">
    <property type="component" value="Unassembled WGS sequence"/>
</dbReference>
<keyword evidence="1" id="KW-0812">Transmembrane</keyword>
<dbReference type="EMBL" id="JAPUBN010000011">
    <property type="protein sequence ID" value="MCZ2720976.1"/>
    <property type="molecule type" value="Genomic_DNA"/>
</dbReference>
<protein>
    <submittedName>
        <fullName evidence="2">Uncharacterized protein</fullName>
    </submittedName>
</protein>
<accession>A0ABT4JRS3</accession>
<evidence type="ECO:0000313" key="3">
    <source>
        <dbReference type="Proteomes" id="UP001149719"/>
    </source>
</evidence>